<dbReference type="Proteomes" id="UP001189757">
    <property type="component" value="Unassembled WGS sequence"/>
</dbReference>
<keyword evidence="1" id="KW-0812">Transmembrane</keyword>
<dbReference type="EMBL" id="CATZLL010000026">
    <property type="protein sequence ID" value="CAJ0822720.1"/>
    <property type="molecule type" value="Genomic_DNA"/>
</dbReference>
<organism evidence="3 4">
    <name type="scientific">Ralstonia flaminis</name>
    <dbReference type="NCBI Taxonomy" id="3058597"/>
    <lineage>
        <taxon>Bacteria</taxon>
        <taxon>Pseudomonadati</taxon>
        <taxon>Pseudomonadota</taxon>
        <taxon>Betaproteobacteria</taxon>
        <taxon>Burkholderiales</taxon>
        <taxon>Burkholderiaceae</taxon>
        <taxon>Ralstonia</taxon>
    </lineage>
</organism>
<proteinExistence type="predicted"/>
<keyword evidence="1" id="KW-0472">Membrane</keyword>
<keyword evidence="4" id="KW-1185">Reference proteome</keyword>
<evidence type="ECO:0000313" key="4">
    <source>
        <dbReference type="Proteomes" id="UP001189757"/>
    </source>
</evidence>
<evidence type="ECO:0000256" key="1">
    <source>
        <dbReference type="SAM" id="Phobius"/>
    </source>
</evidence>
<dbReference type="Pfam" id="PF07811">
    <property type="entry name" value="TadE"/>
    <property type="match status" value="1"/>
</dbReference>
<sequence length="156" mass="15723">MKAIRQRGAAAVEFALVALIFFGLLLGTVQFGWLLYNYVVLATAASTGARVLATQRGYSAPYTNTKSAILAAATSLGAQSTIASRMTITMSVGGASCQNDALCTTALGTGTQAPAPGTQASVAISYAFAPIVGGSLAGKASLLPTALQASMSELVQ</sequence>
<feature type="domain" description="TadE-like" evidence="2">
    <location>
        <begin position="8"/>
        <end position="50"/>
    </location>
</feature>
<accession>A0ABM9KCB0</accession>
<evidence type="ECO:0000313" key="3">
    <source>
        <dbReference type="EMBL" id="CAJ0822720.1"/>
    </source>
</evidence>
<keyword evidence="1" id="KW-1133">Transmembrane helix</keyword>
<gene>
    <name evidence="3" type="ORF">LMG18101_05149</name>
</gene>
<dbReference type="InterPro" id="IPR012495">
    <property type="entry name" value="TadE-like_dom"/>
</dbReference>
<dbReference type="RefSeq" id="WP_199031520.1">
    <property type="nucleotide sequence ID" value="NZ_CATZLL010000026.1"/>
</dbReference>
<name>A0ABM9KCB0_9RALS</name>
<feature type="transmembrane region" description="Helical" evidence="1">
    <location>
        <begin position="12"/>
        <end position="29"/>
    </location>
</feature>
<reference evidence="3 4" key="1">
    <citation type="submission" date="2023-07" db="EMBL/GenBank/DDBJ databases">
        <authorList>
            <person name="Peeters C."/>
        </authorList>
    </citation>
    <scope>NUCLEOTIDE SEQUENCE [LARGE SCALE GENOMIC DNA]</scope>
    <source>
        <strain evidence="3 4">LMG 18101</strain>
    </source>
</reference>
<evidence type="ECO:0000259" key="2">
    <source>
        <dbReference type="Pfam" id="PF07811"/>
    </source>
</evidence>
<comment type="caution">
    <text evidence="3">The sequence shown here is derived from an EMBL/GenBank/DDBJ whole genome shotgun (WGS) entry which is preliminary data.</text>
</comment>
<protein>
    <recommendedName>
        <fullName evidence="2">TadE-like domain-containing protein</fullName>
    </recommendedName>
</protein>